<accession>A0ABQ7UBR6</accession>
<proteinExistence type="predicted"/>
<keyword evidence="3" id="KW-1185">Reference proteome</keyword>
<dbReference type="PANTHER" id="PTHR10335">
    <property type="entry name" value="RRNA 2-O-METHYLTRANSFERASE FIBRILLARIN"/>
    <property type="match status" value="1"/>
</dbReference>
<dbReference type="SUPFAM" id="SSF82549">
    <property type="entry name" value="DAK1/DegV-like"/>
    <property type="match status" value="1"/>
</dbReference>
<dbReference type="Proteomes" id="UP000826656">
    <property type="component" value="Unassembled WGS sequence"/>
</dbReference>
<evidence type="ECO:0000256" key="1">
    <source>
        <dbReference type="SAM" id="SignalP"/>
    </source>
</evidence>
<reference evidence="2 3" key="1">
    <citation type="journal article" date="2021" name="bioRxiv">
        <title>Chromosome-scale and haplotype-resolved genome assembly of a tetraploid potato cultivar.</title>
        <authorList>
            <person name="Sun H."/>
            <person name="Jiao W.-B."/>
            <person name="Krause K."/>
            <person name="Campoy J.A."/>
            <person name="Goel M."/>
            <person name="Folz-Donahue K."/>
            <person name="Kukat C."/>
            <person name="Huettel B."/>
            <person name="Schneeberger K."/>
        </authorList>
    </citation>
    <scope>NUCLEOTIDE SEQUENCE [LARGE SCALE GENOMIC DNA]</scope>
    <source>
        <strain evidence="2">SolTubOtavaFocal</strain>
        <tissue evidence="2">Leaves</tissue>
    </source>
</reference>
<sequence length="125" mass="13720">MLHLRRWVYQPSSCLLVLFCNGGVFISKGGSKVVVEPHIHGGVFIAKGKEDDLCTKTLVPGETVYNEKKIYVQLTGAATTNLHHKWLTKMELGFGIHKELGAAVVDLQSVDVVVSHVLKEILSPV</sequence>
<protein>
    <submittedName>
        <fullName evidence="2">Uncharacterized protein</fullName>
    </submittedName>
</protein>
<evidence type="ECO:0000313" key="2">
    <source>
        <dbReference type="EMBL" id="KAH0743135.1"/>
    </source>
</evidence>
<comment type="caution">
    <text evidence="2">The sequence shown here is derived from an EMBL/GenBank/DDBJ whole genome shotgun (WGS) entry which is preliminary data.</text>
</comment>
<organism evidence="2 3">
    <name type="scientific">Solanum tuberosum</name>
    <name type="common">Potato</name>
    <dbReference type="NCBI Taxonomy" id="4113"/>
    <lineage>
        <taxon>Eukaryota</taxon>
        <taxon>Viridiplantae</taxon>
        <taxon>Streptophyta</taxon>
        <taxon>Embryophyta</taxon>
        <taxon>Tracheophyta</taxon>
        <taxon>Spermatophyta</taxon>
        <taxon>Magnoliopsida</taxon>
        <taxon>eudicotyledons</taxon>
        <taxon>Gunneridae</taxon>
        <taxon>Pentapetalae</taxon>
        <taxon>asterids</taxon>
        <taxon>lamiids</taxon>
        <taxon>Solanales</taxon>
        <taxon>Solanaceae</taxon>
        <taxon>Solanoideae</taxon>
        <taxon>Solaneae</taxon>
        <taxon>Solanum</taxon>
    </lineage>
</organism>
<name>A0ABQ7UBR6_SOLTU</name>
<keyword evidence="1" id="KW-0732">Signal</keyword>
<gene>
    <name evidence="2" type="ORF">KY290_031128</name>
</gene>
<evidence type="ECO:0000313" key="3">
    <source>
        <dbReference type="Proteomes" id="UP000826656"/>
    </source>
</evidence>
<dbReference type="PANTHER" id="PTHR10335:SF0">
    <property type="entry name" value="RRNA 2'-O-METHYLTRANSFERASE FIBRILLARIN 1-RELATED"/>
    <property type="match status" value="1"/>
</dbReference>
<dbReference type="EMBL" id="JAIVGD010000023">
    <property type="protein sequence ID" value="KAH0743135.1"/>
    <property type="molecule type" value="Genomic_DNA"/>
</dbReference>
<feature type="chain" id="PRO_5047441615" evidence="1">
    <location>
        <begin position="23"/>
        <end position="125"/>
    </location>
</feature>
<dbReference type="Gene3D" id="3.30.200.20">
    <property type="entry name" value="Phosphorylase Kinase, domain 1"/>
    <property type="match status" value="1"/>
</dbReference>
<feature type="signal peptide" evidence="1">
    <location>
        <begin position="1"/>
        <end position="22"/>
    </location>
</feature>